<protein>
    <recommendedName>
        <fullName evidence="9">Bacterial sugar transferase domain-containing protein</fullName>
    </recommendedName>
</protein>
<comment type="subcellular location">
    <subcellularLocation>
        <location evidence="1">Cell membrane</location>
    </subcellularLocation>
</comment>
<dbReference type="InterPro" id="IPR003362">
    <property type="entry name" value="Bact_transf"/>
</dbReference>
<comment type="similarity">
    <text evidence="2">Belongs to the bacterial sugar transferase family.</text>
</comment>
<dbReference type="Proteomes" id="UP000608154">
    <property type="component" value="Unassembled WGS sequence"/>
</dbReference>
<evidence type="ECO:0000259" key="9">
    <source>
        <dbReference type="Pfam" id="PF02397"/>
    </source>
</evidence>
<keyword evidence="3" id="KW-1003">Cell membrane</keyword>
<feature type="domain" description="Bacterial sugar transferase" evidence="9">
    <location>
        <begin position="2"/>
        <end position="190"/>
    </location>
</feature>
<evidence type="ECO:0000256" key="3">
    <source>
        <dbReference type="ARBA" id="ARBA00022475"/>
    </source>
</evidence>
<keyword evidence="8" id="KW-0270">Exopolysaccharide synthesis</keyword>
<keyword evidence="4" id="KW-0808">Transferase</keyword>
<dbReference type="GO" id="GO:0000271">
    <property type="term" value="P:polysaccharide biosynthetic process"/>
    <property type="evidence" value="ECO:0007669"/>
    <property type="project" value="UniProtKB-KW"/>
</dbReference>
<evidence type="ECO:0000256" key="5">
    <source>
        <dbReference type="ARBA" id="ARBA00022692"/>
    </source>
</evidence>
<evidence type="ECO:0000256" key="6">
    <source>
        <dbReference type="ARBA" id="ARBA00022989"/>
    </source>
</evidence>
<proteinExistence type="inferred from homology"/>
<keyword evidence="7" id="KW-0472">Membrane</keyword>
<dbReference type="Pfam" id="PF02397">
    <property type="entry name" value="Bac_transf"/>
    <property type="match status" value="1"/>
</dbReference>
<evidence type="ECO:0000256" key="8">
    <source>
        <dbReference type="ARBA" id="ARBA00023169"/>
    </source>
</evidence>
<evidence type="ECO:0000256" key="1">
    <source>
        <dbReference type="ARBA" id="ARBA00004236"/>
    </source>
</evidence>
<name>A0A916TUF7_9SPHN</name>
<dbReference type="GO" id="GO:0016780">
    <property type="term" value="F:phosphotransferase activity, for other substituted phosphate groups"/>
    <property type="evidence" value="ECO:0007669"/>
    <property type="project" value="TreeGrafter"/>
</dbReference>
<dbReference type="PANTHER" id="PTHR30576:SF4">
    <property type="entry name" value="UNDECAPRENYL-PHOSPHATE GALACTOSE PHOSPHOTRANSFERASE"/>
    <property type="match status" value="1"/>
</dbReference>
<evidence type="ECO:0000256" key="7">
    <source>
        <dbReference type="ARBA" id="ARBA00023136"/>
    </source>
</evidence>
<evidence type="ECO:0000256" key="2">
    <source>
        <dbReference type="ARBA" id="ARBA00006464"/>
    </source>
</evidence>
<keyword evidence="6" id="KW-1133">Transmembrane helix</keyword>
<keyword evidence="5" id="KW-0812">Transmembrane</keyword>
<keyword evidence="11" id="KW-1185">Reference proteome</keyword>
<organism evidence="10 11">
    <name type="scientific">Novosphingobium endophyticum</name>
    <dbReference type="NCBI Taxonomy" id="1955250"/>
    <lineage>
        <taxon>Bacteria</taxon>
        <taxon>Pseudomonadati</taxon>
        <taxon>Pseudomonadota</taxon>
        <taxon>Alphaproteobacteria</taxon>
        <taxon>Sphingomonadales</taxon>
        <taxon>Sphingomonadaceae</taxon>
        <taxon>Novosphingobium</taxon>
    </lineage>
</organism>
<dbReference type="EMBL" id="BMHK01000019">
    <property type="protein sequence ID" value="GGC07606.1"/>
    <property type="molecule type" value="Genomic_DNA"/>
</dbReference>
<dbReference type="GO" id="GO:0005886">
    <property type="term" value="C:plasma membrane"/>
    <property type="evidence" value="ECO:0007669"/>
    <property type="project" value="UniProtKB-SubCell"/>
</dbReference>
<reference evidence="10" key="2">
    <citation type="submission" date="2020-09" db="EMBL/GenBank/DDBJ databases">
        <authorList>
            <person name="Sun Q."/>
            <person name="Zhou Y."/>
        </authorList>
    </citation>
    <scope>NUCLEOTIDE SEQUENCE</scope>
    <source>
        <strain evidence="10">CGMCC 1.15095</strain>
    </source>
</reference>
<accession>A0A916TUF7</accession>
<reference evidence="10" key="1">
    <citation type="journal article" date="2014" name="Int. J. Syst. Evol. Microbiol.">
        <title>Complete genome sequence of Corynebacterium casei LMG S-19264T (=DSM 44701T), isolated from a smear-ripened cheese.</title>
        <authorList>
            <consortium name="US DOE Joint Genome Institute (JGI-PGF)"/>
            <person name="Walter F."/>
            <person name="Albersmeier A."/>
            <person name="Kalinowski J."/>
            <person name="Ruckert C."/>
        </authorList>
    </citation>
    <scope>NUCLEOTIDE SEQUENCE</scope>
    <source>
        <strain evidence="10">CGMCC 1.15095</strain>
    </source>
</reference>
<comment type="caution">
    <text evidence="10">The sequence shown here is derived from an EMBL/GenBank/DDBJ whole genome shotgun (WGS) entry which is preliminary data.</text>
</comment>
<sequence length="196" mass="22543">MRDVVFSLALIIFLLPVLLLLMLLVTLCDPGPSIFAHVRVGKDGRRFKCYKLRSMYRDAEERLEDILETNPVMRREWEASYKITNDPRVTPLGNFLRRSSLDELPQLFNVLNGSMTLVGPRPVVADELPRYGRHAPCYLQVKPGLTGLWQVTGRCEVTYRRRIATDRLYVRRKSLTLDFKILLATVPAVLARKGAW</sequence>
<dbReference type="PANTHER" id="PTHR30576">
    <property type="entry name" value="COLANIC BIOSYNTHESIS UDP-GLUCOSE LIPID CARRIER TRANSFERASE"/>
    <property type="match status" value="1"/>
</dbReference>
<gene>
    <name evidence="10" type="ORF">GCM10011494_27790</name>
</gene>
<evidence type="ECO:0000256" key="4">
    <source>
        <dbReference type="ARBA" id="ARBA00022679"/>
    </source>
</evidence>
<evidence type="ECO:0000313" key="11">
    <source>
        <dbReference type="Proteomes" id="UP000608154"/>
    </source>
</evidence>
<evidence type="ECO:0000313" key="10">
    <source>
        <dbReference type="EMBL" id="GGC07606.1"/>
    </source>
</evidence>
<dbReference type="AlphaFoldDB" id="A0A916TUF7"/>